<evidence type="ECO:0000256" key="1">
    <source>
        <dbReference type="ARBA" id="ARBA00004123"/>
    </source>
</evidence>
<reference evidence="8" key="1">
    <citation type="submission" date="2017-02" db="UniProtKB">
        <authorList>
            <consortium name="WormBaseParasite"/>
        </authorList>
    </citation>
    <scope>IDENTIFICATION</scope>
</reference>
<dbReference type="PANTHER" id="PTHR12940">
    <property type="entry name" value="ES-2 PROTEIN - RELATED"/>
    <property type="match status" value="1"/>
</dbReference>
<dbReference type="InterPro" id="IPR019148">
    <property type="entry name" value="Nuclear_protein_DGCR14_ESS-2"/>
</dbReference>
<protein>
    <submittedName>
        <fullName evidence="8">Protein DGCR14</fullName>
    </submittedName>
</protein>
<keyword evidence="7" id="KW-1185">Reference proteome</keyword>
<evidence type="ECO:0000313" key="7">
    <source>
        <dbReference type="Proteomes" id="UP000274756"/>
    </source>
</evidence>
<evidence type="ECO:0000313" key="6">
    <source>
        <dbReference type="Proteomes" id="UP000038040"/>
    </source>
</evidence>
<dbReference type="EMBL" id="UYYG01001151">
    <property type="protein sequence ID" value="VDN54877.1"/>
    <property type="molecule type" value="Genomic_DNA"/>
</dbReference>
<proteinExistence type="inferred from homology"/>
<accession>A0A0N4U1K2</accession>
<dbReference type="AlphaFoldDB" id="A0A0N4U1K2"/>
<feature type="compositionally biased region" description="Polar residues" evidence="4">
    <location>
        <begin position="485"/>
        <end position="502"/>
    </location>
</feature>
<evidence type="ECO:0000256" key="2">
    <source>
        <dbReference type="ARBA" id="ARBA00009072"/>
    </source>
</evidence>
<dbReference type="STRING" id="318479.A0A0N4U1K2"/>
<sequence>MDVSDNSIRTTNGQATFDDSDDYACINRLPCTSNRNKIAVLGTKKLKTEKQSRIVLPEEKYVETLQKIIQRDYFPELSMLKAQKEYLDALAENDLSKIRELQLLYSTKRMDKRISSTSLDSPERHDSPELFDPETPSSNYLYRNAPWNSTRSDVCNKMGDNEKKSPEPSEQLTVNQFVNKFTNEDNASFEEIALLDSKRERNKNAWMYEAEEKHNKEQFARANEQIKAADEQLMLMNTPEKVGQKPKDLDNWICKARNNVLFNLDEVPLTPEERLRRQKMNEKIINKAATRFHYDLHKVQGQKSIMRQNIVDKAGKVDITGCEIKPTTNSDLDLLATPSLAPGVEDTPLMTWGEIEGTPFRLDAADLAISGVGSAPAFKIPDLPLREKIAQDMTESIAKGYLEKRKSAIRQAEKYHTKTPSFSSVRNTDRLLVMSPAARRLATKGLGIRLGSDKQLKASYTPVFRRSRTPASSRMLSTPGAEADQTLTAQSTPNSDSNSLKRSITDNLLNFGEEIEKKSRPTAADFF</sequence>
<dbReference type="Pfam" id="PF09751">
    <property type="entry name" value="Es2"/>
    <property type="match status" value="1"/>
</dbReference>
<feature type="region of interest" description="Disordered" evidence="4">
    <location>
        <begin position="467"/>
        <end position="502"/>
    </location>
</feature>
<evidence type="ECO:0000313" key="5">
    <source>
        <dbReference type="EMBL" id="VDN54877.1"/>
    </source>
</evidence>
<evidence type="ECO:0000313" key="8">
    <source>
        <dbReference type="WBParaSite" id="DME_0000049001-mRNA-1"/>
    </source>
</evidence>
<evidence type="ECO:0000256" key="4">
    <source>
        <dbReference type="SAM" id="MobiDB-lite"/>
    </source>
</evidence>
<comment type="similarity">
    <text evidence="2">Belongs to the ESS2 family.</text>
</comment>
<feature type="region of interest" description="Disordered" evidence="4">
    <location>
        <begin position="114"/>
        <end position="143"/>
    </location>
</feature>
<dbReference type="Proteomes" id="UP000038040">
    <property type="component" value="Unplaced"/>
</dbReference>
<organism evidence="6 8">
    <name type="scientific">Dracunculus medinensis</name>
    <name type="common">Guinea worm</name>
    <dbReference type="NCBI Taxonomy" id="318479"/>
    <lineage>
        <taxon>Eukaryota</taxon>
        <taxon>Metazoa</taxon>
        <taxon>Ecdysozoa</taxon>
        <taxon>Nematoda</taxon>
        <taxon>Chromadorea</taxon>
        <taxon>Rhabditida</taxon>
        <taxon>Spirurina</taxon>
        <taxon>Dracunculoidea</taxon>
        <taxon>Dracunculidae</taxon>
        <taxon>Dracunculus</taxon>
    </lineage>
</organism>
<dbReference type="PANTHER" id="PTHR12940:SF0">
    <property type="entry name" value="SPLICING FACTOR ESS-2 HOMOLOG"/>
    <property type="match status" value="1"/>
</dbReference>
<dbReference type="WBParaSite" id="DME_0000049001-mRNA-1">
    <property type="protein sequence ID" value="DME_0000049001-mRNA-1"/>
    <property type="gene ID" value="DME_0000049001"/>
</dbReference>
<dbReference type="OrthoDB" id="19679at2759"/>
<keyword evidence="3" id="KW-0539">Nucleus</keyword>
<dbReference type="GO" id="GO:0071013">
    <property type="term" value="C:catalytic step 2 spliceosome"/>
    <property type="evidence" value="ECO:0007669"/>
    <property type="project" value="TreeGrafter"/>
</dbReference>
<name>A0A0N4U1K2_DRAME</name>
<gene>
    <name evidence="5" type="ORF">DME_LOCUS4850</name>
</gene>
<reference evidence="5 7" key="2">
    <citation type="submission" date="2018-11" db="EMBL/GenBank/DDBJ databases">
        <authorList>
            <consortium name="Pathogen Informatics"/>
        </authorList>
    </citation>
    <scope>NUCLEOTIDE SEQUENCE [LARGE SCALE GENOMIC DNA]</scope>
</reference>
<evidence type="ECO:0000256" key="3">
    <source>
        <dbReference type="ARBA" id="ARBA00023242"/>
    </source>
</evidence>
<dbReference type="Proteomes" id="UP000274756">
    <property type="component" value="Unassembled WGS sequence"/>
</dbReference>
<comment type="subcellular location">
    <subcellularLocation>
        <location evidence="1">Nucleus</location>
    </subcellularLocation>
</comment>